<reference evidence="2 3" key="1">
    <citation type="submission" date="2016-10" db="EMBL/GenBank/DDBJ databases">
        <authorList>
            <person name="Varghese N."/>
            <person name="Submissions S."/>
        </authorList>
    </citation>
    <scope>NUCLEOTIDE SEQUENCE [LARGE SCALE GENOMIC DNA]</scope>
    <source>
        <strain evidence="2 3">DSM 17584</strain>
    </source>
</reference>
<feature type="domain" description="Rhamnogalacturonase A/B/Epimerase-like pectate lyase" evidence="1">
    <location>
        <begin position="202"/>
        <end position="258"/>
    </location>
</feature>
<sequence>MGGDIAPSAKGMTMNKAITDGLLLTPAAFAQGLDVYSSGDGTAGSDTYANAINAAFIPADQDFGGALELIKTQSTQKLRYMGQTPLLPGCYLRITARVKAISGNLPSVRISGYPALGNGNRVGGLVEVGPAVALTSYGDVVEVSAIVGSGLRGGVDMVWGNAPVYGHFGLDLTGQNGGVVRIDDLQIEDVTSVFLRDMLAQVDVRDYGAVGDGSTDDTAAFVAANADAQGRSVLIPRGTYLLNGDVTFDAPTRFEGTVTMPSSAILLLRRNFDLPNYIEAFGNEEIAFRKAFQALLNNADHESLDLGGRKVNVTGPIDMQAATPERTSYATRRVIRNGQLEAATNGDWDTVTVTSQASYSPSDARKLTNVVNVANVPVGALITGNGVGREIYVRAKNVATQEITLNAPLYDAAGTQNFTFTRFQYLLDFGNYSQLSKFVLDDIEFQCNNVASAINLAPSGTIFHVRDCFISRPKDRGITSSGGGCQGMFVDRCQFLSAEDALDVPDRTTIAINCNANDVKIRDNRATRFRHFALLAGQNNIVTGNHFFQGDTVKNGVRSAGLILAAQHTASVVNGNYIDNCFVEWTNEQDPAPEYSSEYSFSSLSISGNIFLSGEVAPWFSYIVIKPHGAGHVINGLTINDNRFRSINGFIDRVERIDTSFADMDFSRMRNIEMTGNSFHGISNPVSNPVQVEHTESSLAKTWVVDIADRFPFGGWAIAVDSITMDGPVRDGSNVAQYSVPYVLTDQGTERDLLHLVWSTSVKGSIFMQARMEKR</sequence>
<dbReference type="Pfam" id="PF12708">
    <property type="entry name" value="Pect-lyase_RHGA_epim"/>
    <property type="match status" value="1"/>
</dbReference>
<gene>
    <name evidence="2" type="ORF">SAMN04488512_10194</name>
</gene>
<accession>A0ABY0RIE2</accession>
<dbReference type="InterPro" id="IPR024535">
    <property type="entry name" value="RHGA/B-epi-like_pectate_lyase"/>
</dbReference>
<proteinExistence type="predicted"/>
<dbReference type="EMBL" id="FNJD01000001">
    <property type="protein sequence ID" value="SDO13508.1"/>
    <property type="molecule type" value="Genomic_DNA"/>
</dbReference>
<comment type="caution">
    <text evidence="2">The sequence shown here is derived from an EMBL/GenBank/DDBJ whole genome shotgun (WGS) entry which is preliminary data.</text>
</comment>
<evidence type="ECO:0000313" key="3">
    <source>
        <dbReference type="Proteomes" id="UP000198646"/>
    </source>
</evidence>
<name>A0ABY0RIE2_9RHOB</name>
<evidence type="ECO:0000259" key="1">
    <source>
        <dbReference type="Pfam" id="PF12708"/>
    </source>
</evidence>
<dbReference type="InterPro" id="IPR012334">
    <property type="entry name" value="Pectin_lyas_fold"/>
</dbReference>
<dbReference type="Proteomes" id="UP000198646">
    <property type="component" value="Unassembled WGS sequence"/>
</dbReference>
<organism evidence="2 3">
    <name type="scientific">Sulfitobacter litoralis</name>
    <dbReference type="NCBI Taxonomy" id="335975"/>
    <lineage>
        <taxon>Bacteria</taxon>
        <taxon>Pseudomonadati</taxon>
        <taxon>Pseudomonadota</taxon>
        <taxon>Alphaproteobacteria</taxon>
        <taxon>Rhodobacterales</taxon>
        <taxon>Roseobacteraceae</taxon>
        <taxon>Sulfitobacter</taxon>
    </lineage>
</organism>
<evidence type="ECO:0000313" key="2">
    <source>
        <dbReference type="EMBL" id="SDO13508.1"/>
    </source>
</evidence>
<dbReference type="Gene3D" id="2.160.20.10">
    <property type="entry name" value="Single-stranded right-handed beta-helix, Pectin lyase-like"/>
    <property type="match status" value="2"/>
</dbReference>
<dbReference type="SUPFAM" id="SSF51126">
    <property type="entry name" value="Pectin lyase-like"/>
    <property type="match status" value="1"/>
</dbReference>
<dbReference type="InterPro" id="IPR011050">
    <property type="entry name" value="Pectin_lyase_fold/virulence"/>
</dbReference>
<keyword evidence="2" id="KW-0456">Lyase</keyword>
<keyword evidence="3" id="KW-1185">Reference proteome</keyword>
<protein>
    <submittedName>
        <fullName evidence="2">Pectate lyase superfamily protein</fullName>
    </submittedName>
</protein>
<dbReference type="GO" id="GO:0016829">
    <property type="term" value="F:lyase activity"/>
    <property type="evidence" value="ECO:0007669"/>
    <property type="project" value="UniProtKB-KW"/>
</dbReference>